<evidence type="ECO:0008006" key="3">
    <source>
        <dbReference type="Google" id="ProtNLM"/>
    </source>
</evidence>
<proteinExistence type="predicted"/>
<accession>A0A4Y7TQP6</accession>
<name>A0A4Y7TQP6_COPMI</name>
<dbReference type="AlphaFoldDB" id="A0A4Y7TQP6"/>
<dbReference type="Proteomes" id="UP000298030">
    <property type="component" value="Unassembled WGS sequence"/>
</dbReference>
<reference evidence="1 2" key="1">
    <citation type="journal article" date="2019" name="Nat. Ecol. Evol.">
        <title>Megaphylogeny resolves global patterns of mushroom evolution.</title>
        <authorList>
            <person name="Varga T."/>
            <person name="Krizsan K."/>
            <person name="Foldi C."/>
            <person name="Dima B."/>
            <person name="Sanchez-Garcia M."/>
            <person name="Sanchez-Ramirez S."/>
            <person name="Szollosi G.J."/>
            <person name="Szarkandi J.G."/>
            <person name="Papp V."/>
            <person name="Albert L."/>
            <person name="Andreopoulos W."/>
            <person name="Angelini C."/>
            <person name="Antonin V."/>
            <person name="Barry K.W."/>
            <person name="Bougher N.L."/>
            <person name="Buchanan P."/>
            <person name="Buyck B."/>
            <person name="Bense V."/>
            <person name="Catcheside P."/>
            <person name="Chovatia M."/>
            <person name="Cooper J."/>
            <person name="Damon W."/>
            <person name="Desjardin D."/>
            <person name="Finy P."/>
            <person name="Geml J."/>
            <person name="Haridas S."/>
            <person name="Hughes K."/>
            <person name="Justo A."/>
            <person name="Karasinski D."/>
            <person name="Kautmanova I."/>
            <person name="Kiss B."/>
            <person name="Kocsube S."/>
            <person name="Kotiranta H."/>
            <person name="LaButti K.M."/>
            <person name="Lechner B.E."/>
            <person name="Liimatainen K."/>
            <person name="Lipzen A."/>
            <person name="Lukacs Z."/>
            <person name="Mihaltcheva S."/>
            <person name="Morgado L.N."/>
            <person name="Niskanen T."/>
            <person name="Noordeloos M.E."/>
            <person name="Ohm R.A."/>
            <person name="Ortiz-Santana B."/>
            <person name="Ovrebo C."/>
            <person name="Racz N."/>
            <person name="Riley R."/>
            <person name="Savchenko A."/>
            <person name="Shiryaev A."/>
            <person name="Soop K."/>
            <person name="Spirin V."/>
            <person name="Szebenyi C."/>
            <person name="Tomsovsky M."/>
            <person name="Tulloss R.E."/>
            <person name="Uehling J."/>
            <person name="Grigoriev I.V."/>
            <person name="Vagvolgyi C."/>
            <person name="Papp T."/>
            <person name="Martin F.M."/>
            <person name="Miettinen O."/>
            <person name="Hibbett D.S."/>
            <person name="Nagy L.G."/>
        </authorList>
    </citation>
    <scope>NUCLEOTIDE SEQUENCE [LARGE SCALE GENOMIC DNA]</scope>
    <source>
        <strain evidence="1 2">FP101781</strain>
    </source>
</reference>
<dbReference type="EMBL" id="QPFP01000005">
    <property type="protein sequence ID" value="TEB36510.1"/>
    <property type="molecule type" value="Genomic_DNA"/>
</dbReference>
<evidence type="ECO:0000313" key="2">
    <source>
        <dbReference type="Proteomes" id="UP000298030"/>
    </source>
</evidence>
<evidence type="ECO:0000313" key="1">
    <source>
        <dbReference type="EMBL" id="TEB36510.1"/>
    </source>
</evidence>
<organism evidence="1 2">
    <name type="scientific">Coprinellus micaceus</name>
    <name type="common">Glistening ink-cap mushroom</name>
    <name type="synonym">Coprinus micaceus</name>
    <dbReference type="NCBI Taxonomy" id="71717"/>
    <lineage>
        <taxon>Eukaryota</taxon>
        <taxon>Fungi</taxon>
        <taxon>Dikarya</taxon>
        <taxon>Basidiomycota</taxon>
        <taxon>Agaricomycotina</taxon>
        <taxon>Agaricomycetes</taxon>
        <taxon>Agaricomycetidae</taxon>
        <taxon>Agaricales</taxon>
        <taxon>Agaricineae</taxon>
        <taxon>Psathyrellaceae</taxon>
        <taxon>Coprinellus</taxon>
    </lineage>
</organism>
<keyword evidence="2" id="KW-1185">Reference proteome</keyword>
<comment type="caution">
    <text evidence="1">The sequence shown here is derived from an EMBL/GenBank/DDBJ whole genome shotgun (WGS) entry which is preliminary data.</text>
</comment>
<dbReference type="OrthoDB" id="2748701at2759"/>
<gene>
    <name evidence="1" type="ORF">FA13DRAFT_1726871</name>
</gene>
<sequence length="125" mass="13924">MLPIELWTHISSLSTFDDGYTVRSLGRVSRFFKEAAEPFRLRIVSVCSARRIIELTSYLESLPGEKRNIEFLHATCPPPREPAVTIALASFYKAGVCDRNPGPSPVCMPTFHTVTSNVFYLGGDT</sequence>
<protein>
    <recommendedName>
        <fullName evidence="3">F-box domain-containing protein</fullName>
    </recommendedName>
</protein>